<dbReference type="PROSITE" id="PS50231">
    <property type="entry name" value="RICIN_B_LECTIN"/>
    <property type="match status" value="1"/>
</dbReference>
<feature type="transmembrane region" description="Helical" evidence="2">
    <location>
        <begin position="30"/>
        <end position="51"/>
    </location>
</feature>
<keyword evidence="2" id="KW-0472">Membrane</keyword>
<dbReference type="Gene3D" id="3.60.10.10">
    <property type="entry name" value="Endonuclease/exonuclease/phosphatase"/>
    <property type="match status" value="1"/>
</dbReference>
<feature type="domain" description="Ricin B lectin" evidence="3">
    <location>
        <begin position="345"/>
        <end position="430"/>
    </location>
</feature>
<dbReference type="Proteomes" id="UP000460558">
    <property type="component" value="Unassembled WGS sequence"/>
</dbReference>
<evidence type="ECO:0000259" key="3">
    <source>
        <dbReference type="Pfam" id="PF00652"/>
    </source>
</evidence>
<dbReference type="InterPro" id="IPR000772">
    <property type="entry name" value="Ricin_B_lectin"/>
</dbReference>
<keyword evidence="5" id="KW-1185">Reference proteome</keyword>
<gene>
    <name evidence="4" type="ORF">FFZ77_22970</name>
</gene>
<keyword evidence="2" id="KW-1133">Transmembrane helix</keyword>
<feature type="region of interest" description="Disordered" evidence="1">
    <location>
        <begin position="1"/>
        <end position="24"/>
    </location>
</feature>
<accession>A0ABW9NYK8</accession>
<keyword evidence="2" id="KW-0812">Transmembrane</keyword>
<dbReference type="SUPFAM" id="SSF50370">
    <property type="entry name" value="Ricin B-like lectins"/>
    <property type="match status" value="1"/>
</dbReference>
<proteinExistence type="predicted"/>
<comment type="caution">
    <text evidence="4">The sequence shown here is derived from an EMBL/GenBank/DDBJ whole genome shotgun (WGS) entry which is preliminary data.</text>
</comment>
<dbReference type="InterPro" id="IPR036691">
    <property type="entry name" value="Endo/exonu/phosph_ase_sf"/>
</dbReference>
<dbReference type="PRINTS" id="PR01388">
    <property type="entry name" value="CDTOXINB"/>
</dbReference>
<dbReference type="CDD" id="cd00161">
    <property type="entry name" value="beta-trefoil_Ricin-like"/>
    <property type="match status" value="1"/>
</dbReference>
<organism evidence="4 5">
    <name type="scientific">Streptomyces katsurahamanus</name>
    <dbReference type="NCBI Taxonomy" id="2577098"/>
    <lineage>
        <taxon>Bacteria</taxon>
        <taxon>Bacillati</taxon>
        <taxon>Actinomycetota</taxon>
        <taxon>Actinomycetes</taxon>
        <taxon>Kitasatosporales</taxon>
        <taxon>Streptomycetaceae</taxon>
        <taxon>Streptomyces</taxon>
    </lineage>
</organism>
<evidence type="ECO:0000256" key="1">
    <source>
        <dbReference type="SAM" id="MobiDB-lite"/>
    </source>
</evidence>
<evidence type="ECO:0000313" key="4">
    <source>
        <dbReference type="EMBL" id="MQS38373.1"/>
    </source>
</evidence>
<evidence type="ECO:0000256" key="2">
    <source>
        <dbReference type="SAM" id="Phobius"/>
    </source>
</evidence>
<reference evidence="4 5" key="1">
    <citation type="submission" date="2019-06" db="EMBL/GenBank/DDBJ databases">
        <title>Comparative genomics and metabolomics analyses of clavulanic acid producing Streptomyces species provides insight into specialized metabolism and evolution of beta-lactam biosynthetic gene clusters.</title>
        <authorList>
            <person name="Moore M.A."/>
            <person name="Cruz-Morales P."/>
            <person name="Barona Gomez F."/>
            <person name="Kapil T."/>
        </authorList>
    </citation>
    <scope>NUCLEOTIDE SEQUENCE [LARGE SCALE GENOMIC DNA]</scope>
    <source>
        <strain evidence="4 5">T-272</strain>
    </source>
</reference>
<dbReference type="InterPro" id="IPR035992">
    <property type="entry name" value="Ricin_B-like_lectins"/>
</dbReference>
<protein>
    <recommendedName>
        <fullName evidence="3">Ricin B lectin domain-containing protein</fullName>
    </recommendedName>
</protein>
<dbReference type="InterPro" id="IPR003539">
    <property type="entry name" value="CD_toxinB"/>
</dbReference>
<name>A0ABW9NYK8_9ACTN</name>
<sequence>MHGVHMSPWVSEDSSDQGNRAPMPTHAHRLLKGTFAAFLTMVAVAGLLLALPATPAQATPPNGHRVATYNSQGAKWSDVRRIMEGSQAQSGGPQDMVAVQEAGPAPDGTMEYQSTTTIDGFQIHRYRWAANGANNPYYVYWMSPRGDARVNQAWVTRNSMEYLTIAPSTVAGGRPALGIVRGQDVYYNVHFGAHANNEALGMLEVIRRHSANLNRSWTVVGDFNRDPEGDVHNTAAANSAYVYASHRATHQGGRELDFMVSSRVMHGYRGVVGNGMGSDHFPVYFRTRILGGGETIDLAADKGHNAFMHPSGGNSANGTNIAMGDHALSKRPYWVMDRMGDYDYKFRNLSNNKCIDVGSPASATRGTRLVLSDCVHDTRQFFTLHFPAAEPGSWQIQHVPSGLCVDTFGDHPGMYLGLWDCQANATNQRYVPAFY</sequence>
<dbReference type="Gene3D" id="2.80.10.50">
    <property type="match status" value="1"/>
</dbReference>
<evidence type="ECO:0000313" key="5">
    <source>
        <dbReference type="Proteomes" id="UP000460558"/>
    </source>
</evidence>
<dbReference type="Pfam" id="PF00652">
    <property type="entry name" value="Ricin_B_lectin"/>
    <property type="match status" value="1"/>
</dbReference>
<dbReference type="SUPFAM" id="SSF56219">
    <property type="entry name" value="DNase I-like"/>
    <property type="match status" value="1"/>
</dbReference>
<dbReference type="EMBL" id="VDEQ01000253">
    <property type="protein sequence ID" value="MQS38373.1"/>
    <property type="molecule type" value="Genomic_DNA"/>
</dbReference>